<dbReference type="STRING" id="41688.A0A2N3NJQ3"/>
<keyword evidence="3" id="KW-1185">Reference proteome</keyword>
<reference evidence="2 3" key="1">
    <citation type="journal article" date="2017" name="G3 (Bethesda)">
        <title>First Draft Genome Sequence of the Pathogenic Fungus Lomentospora prolificans (Formerly Scedosporium prolificans).</title>
        <authorList>
            <person name="Luo R."/>
            <person name="Zimin A."/>
            <person name="Workman R."/>
            <person name="Fan Y."/>
            <person name="Pertea G."/>
            <person name="Grossman N."/>
            <person name="Wear M.P."/>
            <person name="Jia B."/>
            <person name="Miller H."/>
            <person name="Casadevall A."/>
            <person name="Timp W."/>
            <person name="Zhang S.X."/>
            <person name="Salzberg S.L."/>
        </authorList>
    </citation>
    <scope>NUCLEOTIDE SEQUENCE [LARGE SCALE GENOMIC DNA]</scope>
    <source>
        <strain evidence="2 3">JHH-5317</strain>
    </source>
</reference>
<dbReference type="InParanoid" id="A0A2N3NJQ3"/>
<dbReference type="Proteomes" id="UP000233524">
    <property type="component" value="Unassembled WGS sequence"/>
</dbReference>
<dbReference type="PANTHER" id="PTHR33112">
    <property type="entry name" value="DOMAIN PROTEIN, PUTATIVE-RELATED"/>
    <property type="match status" value="1"/>
</dbReference>
<gene>
    <name evidence="2" type="ORF">jhhlp_000862</name>
</gene>
<sequence length="709" mass="78844">MAAHPSSNNSPGDHGVRCCSACADSISAPEYRAFRVLDITTFEQLTQGCPVCIAIRIGLDGLRSRLSMPEIWWQKANLTIFRFHAYKNESFSFVARVNLSRKEPVGKSRQTGHLDGTNEYLLFTEPDALLARSLSRGVARNIAPHSESEECFQLIRDWIADCDTHLGCTTSPAAPPLPTRVLDLGAGGSETVKLYVTQSETGLYIVLSHCWGPKGLPAAATTTRRSYQDRLKGIDVGSLPATFRDAVQICRKLGIRYLWIDSLCIIQEDAEDWDLECSRMADVYGNAYLSISAAGAASSNEGCFAARPPAQLSMTVGAVNFQGFTQNIMARRCINHGFVGPYVPEETETPLWTRAWTLQERLLPRRVIHYCKRELVWECRSLTDCECGAGPWAYDNGAKVETSTKLHFSSILGKLDSEDEFRERWGQVVSRFSMMKLTHDSDRLPALSGLAQKVGSAQTGRYLAGLWEKHLPWMLGWSTLNLDGQPCRSSTVPTPPTWSWASVEKSDALSWELRSSKRPLDMQNWLRLVKVWHGDRDIVQDHSPMMPQWATVKNVRYNPLGVDRMGRVAEGILTLSSLAVSAQVAIEDEAEAEDDHSHSSDNRVSYVCTRGGVSVGLREDIPLDMKSYQSNPAVTCLIVGSGLDVFDSVKVLCLVLRAKPDKSKTTGEIGRKLYFERIGTFTETIRSLESLNAWTSWWSSATETTVNIV</sequence>
<dbReference type="OrthoDB" id="5362512at2759"/>
<evidence type="ECO:0000259" key="1">
    <source>
        <dbReference type="Pfam" id="PF06985"/>
    </source>
</evidence>
<name>A0A2N3NJQ3_9PEZI</name>
<feature type="domain" description="Heterokaryon incompatibility" evidence="1">
    <location>
        <begin position="204"/>
        <end position="360"/>
    </location>
</feature>
<dbReference type="Pfam" id="PF06985">
    <property type="entry name" value="HET"/>
    <property type="match status" value="1"/>
</dbReference>
<organism evidence="2 3">
    <name type="scientific">Lomentospora prolificans</name>
    <dbReference type="NCBI Taxonomy" id="41688"/>
    <lineage>
        <taxon>Eukaryota</taxon>
        <taxon>Fungi</taxon>
        <taxon>Dikarya</taxon>
        <taxon>Ascomycota</taxon>
        <taxon>Pezizomycotina</taxon>
        <taxon>Sordariomycetes</taxon>
        <taxon>Hypocreomycetidae</taxon>
        <taxon>Microascales</taxon>
        <taxon>Microascaceae</taxon>
        <taxon>Lomentospora</taxon>
    </lineage>
</organism>
<dbReference type="PANTHER" id="PTHR33112:SF16">
    <property type="entry name" value="HETEROKARYON INCOMPATIBILITY DOMAIN-CONTAINING PROTEIN"/>
    <property type="match status" value="1"/>
</dbReference>
<evidence type="ECO:0000313" key="3">
    <source>
        <dbReference type="Proteomes" id="UP000233524"/>
    </source>
</evidence>
<dbReference type="InterPro" id="IPR010730">
    <property type="entry name" value="HET"/>
</dbReference>
<proteinExistence type="predicted"/>
<comment type="caution">
    <text evidence="2">The sequence shown here is derived from an EMBL/GenBank/DDBJ whole genome shotgun (WGS) entry which is preliminary data.</text>
</comment>
<accession>A0A2N3NJQ3</accession>
<protein>
    <recommendedName>
        <fullName evidence="1">Heterokaryon incompatibility domain-containing protein</fullName>
    </recommendedName>
</protein>
<dbReference type="EMBL" id="NLAX01000003">
    <property type="protein sequence ID" value="PKS12654.1"/>
    <property type="molecule type" value="Genomic_DNA"/>
</dbReference>
<evidence type="ECO:0000313" key="2">
    <source>
        <dbReference type="EMBL" id="PKS12654.1"/>
    </source>
</evidence>
<dbReference type="AlphaFoldDB" id="A0A2N3NJQ3"/>
<dbReference type="VEuPathDB" id="FungiDB:jhhlp_000862"/>